<accession>A0AAV7A116</accession>
<reference evidence="1" key="1">
    <citation type="thesis" date="2020" institute="ProQuest LLC" country="789 East Eisenhower Parkway, Ann Arbor, MI, USA">
        <title>Comparative Genomics and Chromosome Evolution.</title>
        <authorList>
            <person name="Mudd A.B."/>
        </authorList>
    </citation>
    <scope>NUCLEOTIDE SEQUENCE</scope>
    <source>
        <strain evidence="1">237g6f4</strain>
        <tissue evidence="1">Blood</tissue>
    </source>
</reference>
<dbReference type="AlphaFoldDB" id="A0AAV7A116"/>
<evidence type="ECO:0000313" key="2">
    <source>
        <dbReference type="Proteomes" id="UP000824782"/>
    </source>
</evidence>
<comment type="caution">
    <text evidence="1">The sequence shown here is derived from an EMBL/GenBank/DDBJ whole genome shotgun (WGS) entry which is preliminary data.</text>
</comment>
<proteinExistence type="predicted"/>
<sequence>MIYLNSECTFSLCSPHYLSLSLDGNTGCTWTSWVTRPLCCAPDPAGSHPDFPPWCEISQDFDTRSQIQGFPCPLILIFQMSRLTRQIHVVH</sequence>
<evidence type="ECO:0000313" key="1">
    <source>
        <dbReference type="EMBL" id="KAG8555056.1"/>
    </source>
</evidence>
<keyword evidence="2" id="KW-1185">Reference proteome</keyword>
<dbReference type="Proteomes" id="UP000824782">
    <property type="component" value="Unassembled WGS sequence"/>
</dbReference>
<organism evidence="1 2">
    <name type="scientific">Engystomops pustulosus</name>
    <name type="common">Tungara frog</name>
    <name type="synonym">Physalaemus pustulosus</name>
    <dbReference type="NCBI Taxonomy" id="76066"/>
    <lineage>
        <taxon>Eukaryota</taxon>
        <taxon>Metazoa</taxon>
        <taxon>Chordata</taxon>
        <taxon>Craniata</taxon>
        <taxon>Vertebrata</taxon>
        <taxon>Euteleostomi</taxon>
        <taxon>Amphibia</taxon>
        <taxon>Batrachia</taxon>
        <taxon>Anura</taxon>
        <taxon>Neobatrachia</taxon>
        <taxon>Hyloidea</taxon>
        <taxon>Leptodactylidae</taxon>
        <taxon>Leiuperinae</taxon>
        <taxon>Engystomops</taxon>
    </lineage>
</organism>
<gene>
    <name evidence="1" type="ORF">GDO81_017565</name>
</gene>
<name>A0AAV7A116_ENGPU</name>
<dbReference type="EMBL" id="WNYA01000009">
    <property type="protein sequence ID" value="KAG8555056.1"/>
    <property type="molecule type" value="Genomic_DNA"/>
</dbReference>
<protein>
    <submittedName>
        <fullName evidence="1">Uncharacterized protein</fullName>
    </submittedName>
</protein>